<dbReference type="Gene3D" id="2.40.160.10">
    <property type="entry name" value="Porin"/>
    <property type="match status" value="1"/>
</dbReference>
<dbReference type="EMBL" id="UGQL01000002">
    <property type="protein sequence ID" value="STZ69840.1"/>
    <property type="molecule type" value="Genomic_DNA"/>
</dbReference>
<evidence type="ECO:0000313" key="3">
    <source>
        <dbReference type="Proteomes" id="UP000255024"/>
    </source>
</evidence>
<gene>
    <name evidence="2" type="ORF">NCTC11179_03357</name>
</gene>
<dbReference type="InterPro" id="IPR023614">
    <property type="entry name" value="Porin_dom_sf"/>
</dbReference>
<organism evidence="2 3">
    <name type="scientific">Myroides odoratus</name>
    <name type="common">Flavobacterium odoratum</name>
    <dbReference type="NCBI Taxonomy" id="256"/>
    <lineage>
        <taxon>Bacteria</taxon>
        <taxon>Pseudomonadati</taxon>
        <taxon>Bacteroidota</taxon>
        <taxon>Flavobacteriia</taxon>
        <taxon>Flavobacteriales</taxon>
        <taxon>Flavobacteriaceae</taxon>
        <taxon>Myroides</taxon>
    </lineage>
</organism>
<dbReference type="NCBIfam" id="TIGR03519">
    <property type="entry name" value="T9SS_PorP_fam"/>
    <property type="match status" value="1"/>
</dbReference>
<keyword evidence="3" id="KW-1185">Reference proteome</keyword>
<evidence type="ECO:0000256" key="1">
    <source>
        <dbReference type="SAM" id="SignalP"/>
    </source>
</evidence>
<feature type="signal peptide" evidence="1">
    <location>
        <begin position="1"/>
        <end position="21"/>
    </location>
</feature>
<keyword evidence="1" id="KW-0732">Signal</keyword>
<sequence>MKIFKKRYLAVALLVTQMSNAQDGGLPMYSDYLADNYYLIHPAMAGLKNSTQVRGAIRQQWGDTDDAPQTQTLTINTRVGERSGIGIIAFKDKNGYHSETGAKLTYAHHITFSESRYELNMLSFGMSAGFARTTLDETEFGSGYDPILSGGLEVKDSYFSVDFGAAYHRGDFFSMFTVKNAVTSKRELYTDAESSNFRRYLLGGGYTFGNTRYNGGWMYEPSVLVQYVEETEMKLADVNMKVYKTFDNAKLWAGVSYRRDFNRAEYMKSGKTKKQANQSISPLLGGSYKMFSLTYTYTHELGDNTFNKGGFHLFTLGVNLFGKRSSLDCNCPNLHD</sequence>
<dbReference type="Proteomes" id="UP000255024">
    <property type="component" value="Unassembled WGS sequence"/>
</dbReference>
<protein>
    <submittedName>
        <fullName evidence="2">Bacteroidetes-specific putative membrane protein</fullName>
    </submittedName>
</protein>
<name>A0A378U5T8_MYROD</name>
<accession>A0A378U5T8</accession>
<proteinExistence type="predicted"/>
<dbReference type="AlphaFoldDB" id="A0A378U5T8"/>
<evidence type="ECO:0000313" key="2">
    <source>
        <dbReference type="EMBL" id="STZ69840.1"/>
    </source>
</evidence>
<dbReference type="RefSeq" id="WP_115092465.1">
    <property type="nucleotide sequence ID" value="NZ_CP068107.1"/>
</dbReference>
<reference evidence="2 3" key="1">
    <citation type="submission" date="2018-06" db="EMBL/GenBank/DDBJ databases">
        <authorList>
            <consortium name="Pathogen Informatics"/>
            <person name="Doyle S."/>
        </authorList>
    </citation>
    <scope>NUCLEOTIDE SEQUENCE [LARGE SCALE GENOMIC DNA]</scope>
    <source>
        <strain evidence="2 3">NCTC11179</strain>
    </source>
</reference>
<feature type="chain" id="PRO_5016565122" evidence="1">
    <location>
        <begin position="22"/>
        <end position="336"/>
    </location>
</feature>
<dbReference type="Pfam" id="PF11751">
    <property type="entry name" value="PorP_SprF"/>
    <property type="match status" value="1"/>
</dbReference>
<dbReference type="InterPro" id="IPR019861">
    <property type="entry name" value="PorP/SprF_Bacteroidetes"/>
</dbReference>